<proteinExistence type="predicted"/>
<feature type="compositionally biased region" description="Low complexity" evidence="1">
    <location>
        <begin position="165"/>
        <end position="179"/>
    </location>
</feature>
<feature type="signal peptide" evidence="2">
    <location>
        <begin position="1"/>
        <end position="19"/>
    </location>
</feature>
<evidence type="ECO:0000313" key="3">
    <source>
        <dbReference type="EMBL" id="MFD2262805.1"/>
    </source>
</evidence>
<keyword evidence="4" id="KW-1185">Reference proteome</keyword>
<organism evidence="3 4">
    <name type="scientific">Lacibacterium aquatile</name>
    <dbReference type="NCBI Taxonomy" id="1168082"/>
    <lineage>
        <taxon>Bacteria</taxon>
        <taxon>Pseudomonadati</taxon>
        <taxon>Pseudomonadota</taxon>
        <taxon>Alphaproteobacteria</taxon>
        <taxon>Rhodospirillales</taxon>
        <taxon>Rhodospirillaceae</taxon>
    </lineage>
</organism>
<comment type="caution">
    <text evidence="3">The sequence shown here is derived from an EMBL/GenBank/DDBJ whole genome shotgun (WGS) entry which is preliminary data.</text>
</comment>
<dbReference type="RefSeq" id="WP_379875772.1">
    <property type="nucleotide sequence ID" value="NZ_JBHUIP010000005.1"/>
</dbReference>
<dbReference type="PROSITE" id="PS51257">
    <property type="entry name" value="PROKAR_LIPOPROTEIN"/>
    <property type="match status" value="1"/>
</dbReference>
<gene>
    <name evidence="3" type="ORF">ACFSM5_07885</name>
</gene>
<name>A0ABW5DPW3_9PROT</name>
<accession>A0ABW5DPW3</accession>
<feature type="region of interest" description="Disordered" evidence="1">
    <location>
        <begin position="147"/>
        <end position="193"/>
    </location>
</feature>
<feature type="chain" id="PRO_5045497955" evidence="2">
    <location>
        <begin position="20"/>
        <end position="305"/>
    </location>
</feature>
<sequence>MIFRPLALALIALPLILAACDDAKHTKLCSDNDFVSEHIYPDVPKTIAKHFSSKATNALGWIGAIAGMMNAETIAKEVDRDSFKLLSAVPTTKVGQVYGCRIIVAANLPSRGQITAYKIPFDVEFNDPFGKNPTFSYEVDFKLMSSEARNSPKPTSKAPTPPTPTASSPATRSPAAAVPAAPPRPSQLPSKTWEEKVFEGCTATETLDYIRRSTSDFARQHLTSDGQTFDSNKLQSLGLTAEEMLSVLAGQAETSSAGFDRSSCLYITTLTNGVHKVEVVLTMPIAGEPPRPIGSPSIKDIYSHP</sequence>
<evidence type="ECO:0000313" key="4">
    <source>
        <dbReference type="Proteomes" id="UP001597295"/>
    </source>
</evidence>
<dbReference type="EMBL" id="JBHUIP010000005">
    <property type="protein sequence ID" value="MFD2262805.1"/>
    <property type="molecule type" value="Genomic_DNA"/>
</dbReference>
<dbReference type="Proteomes" id="UP001597295">
    <property type="component" value="Unassembled WGS sequence"/>
</dbReference>
<keyword evidence="2" id="KW-0732">Signal</keyword>
<protein>
    <submittedName>
        <fullName evidence="3">Uncharacterized protein</fullName>
    </submittedName>
</protein>
<evidence type="ECO:0000256" key="1">
    <source>
        <dbReference type="SAM" id="MobiDB-lite"/>
    </source>
</evidence>
<evidence type="ECO:0000256" key="2">
    <source>
        <dbReference type="SAM" id="SignalP"/>
    </source>
</evidence>
<reference evidence="4" key="1">
    <citation type="journal article" date="2019" name="Int. J. Syst. Evol. Microbiol.">
        <title>The Global Catalogue of Microorganisms (GCM) 10K type strain sequencing project: providing services to taxonomists for standard genome sequencing and annotation.</title>
        <authorList>
            <consortium name="The Broad Institute Genomics Platform"/>
            <consortium name="The Broad Institute Genome Sequencing Center for Infectious Disease"/>
            <person name="Wu L."/>
            <person name="Ma J."/>
        </authorList>
    </citation>
    <scope>NUCLEOTIDE SEQUENCE [LARGE SCALE GENOMIC DNA]</scope>
    <source>
        <strain evidence="4">CGMCC 1.19062</strain>
    </source>
</reference>